<dbReference type="InterPro" id="IPR019825">
    <property type="entry name" value="Lectin_legB_Mn/Ca_BS"/>
</dbReference>
<dbReference type="EMBL" id="CM018039">
    <property type="protein sequence ID" value="KAA8536368.1"/>
    <property type="molecule type" value="Genomic_DNA"/>
</dbReference>
<dbReference type="PROSITE" id="PS00307">
    <property type="entry name" value="LECTIN_LEGUME_BETA"/>
    <property type="match status" value="1"/>
</dbReference>
<proteinExistence type="inferred from homology"/>
<evidence type="ECO:0000313" key="6">
    <source>
        <dbReference type="Proteomes" id="UP000325577"/>
    </source>
</evidence>
<accession>A0A5J5B1B0</accession>
<dbReference type="InterPro" id="IPR013320">
    <property type="entry name" value="ConA-like_dom_sf"/>
</dbReference>
<feature type="region of interest" description="Disordered" evidence="3">
    <location>
        <begin position="231"/>
        <end position="254"/>
    </location>
</feature>
<sequence length="276" mass="29220">MGMEGSAGRATYSKTMQLWDEASGKFADFTTNFSFIIDSQLNFPYADGIAFFLAPDGFAISNAQGGGHGLVSGDQIYYSTSNPFVAVEFDSFQNDWDQPDNNVGFNINSMVSVSNVTWWNGILDGKSNDALIGYNSSSKNLCVVFTGFDAATGLNFEIHTICACYFSSNLQIDNITSPGPGAVEVSPSPDHSRPNKRGLAVGLVMPLPTHIAPPVNMSAFSISASSYGATGSEGGQNQSSSSDYNTNSSKLTASSSASSSSALLLYSLYLMHSSLI</sequence>
<dbReference type="CDD" id="cd06899">
    <property type="entry name" value="lectin_legume_LecRK_Arcelin_ConA"/>
    <property type="match status" value="1"/>
</dbReference>
<dbReference type="GO" id="GO:0030246">
    <property type="term" value="F:carbohydrate binding"/>
    <property type="evidence" value="ECO:0007669"/>
    <property type="project" value="UniProtKB-KW"/>
</dbReference>
<name>A0A5J5B1B0_9ASTE</name>
<evidence type="ECO:0000256" key="3">
    <source>
        <dbReference type="SAM" id="MobiDB-lite"/>
    </source>
</evidence>
<protein>
    <recommendedName>
        <fullName evidence="4">Legume lectin domain-containing protein</fullName>
    </recommendedName>
</protein>
<evidence type="ECO:0000313" key="5">
    <source>
        <dbReference type="EMBL" id="KAA8536368.1"/>
    </source>
</evidence>
<keyword evidence="6" id="KW-1185">Reference proteome</keyword>
<dbReference type="InterPro" id="IPR001220">
    <property type="entry name" value="Legume_lectin_dom"/>
</dbReference>
<dbReference type="OrthoDB" id="2014828at2759"/>
<dbReference type="PANTHER" id="PTHR32401">
    <property type="entry name" value="CONCANAVALIN A-LIKE LECTIN FAMILY PROTEIN"/>
    <property type="match status" value="1"/>
</dbReference>
<evidence type="ECO:0000256" key="1">
    <source>
        <dbReference type="ARBA" id="ARBA00007606"/>
    </source>
</evidence>
<keyword evidence="2" id="KW-0430">Lectin</keyword>
<comment type="similarity">
    <text evidence="1">Belongs to the leguminous lectin family.</text>
</comment>
<dbReference type="Proteomes" id="UP000325577">
    <property type="component" value="Linkage Group LG16"/>
</dbReference>
<dbReference type="SUPFAM" id="SSF49899">
    <property type="entry name" value="Concanavalin A-like lectins/glucanases"/>
    <property type="match status" value="1"/>
</dbReference>
<dbReference type="PANTHER" id="PTHR32401:SF49">
    <property type="entry name" value="OS10G0129200 PROTEIN"/>
    <property type="match status" value="1"/>
</dbReference>
<reference evidence="5 6" key="1">
    <citation type="submission" date="2019-09" db="EMBL/GenBank/DDBJ databases">
        <title>A chromosome-level genome assembly of the Chinese tupelo Nyssa sinensis.</title>
        <authorList>
            <person name="Yang X."/>
            <person name="Kang M."/>
            <person name="Yang Y."/>
            <person name="Xiong H."/>
            <person name="Wang M."/>
            <person name="Zhang Z."/>
            <person name="Wang Z."/>
            <person name="Wu H."/>
            <person name="Ma T."/>
            <person name="Liu J."/>
            <person name="Xi Z."/>
        </authorList>
    </citation>
    <scope>NUCLEOTIDE SEQUENCE [LARGE SCALE GENOMIC DNA]</scope>
    <source>
        <strain evidence="5">J267</strain>
        <tissue evidence="5">Leaf</tissue>
    </source>
</reference>
<dbReference type="InterPro" id="IPR050258">
    <property type="entry name" value="Leguminous_Lectin"/>
</dbReference>
<evidence type="ECO:0000259" key="4">
    <source>
        <dbReference type="Pfam" id="PF00139"/>
    </source>
</evidence>
<dbReference type="AlphaFoldDB" id="A0A5J5B1B0"/>
<evidence type="ECO:0000256" key="2">
    <source>
        <dbReference type="ARBA" id="ARBA00022734"/>
    </source>
</evidence>
<organism evidence="5 6">
    <name type="scientific">Nyssa sinensis</name>
    <dbReference type="NCBI Taxonomy" id="561372"/>
    <lineage>
        <taxon>Eukaryota</taxon>
        <taxon>Viridiplantae</taxon>
        <taxon>Streptophyta</taxon>
        <taxon>Embryophyta</taxon>
        <taxon>Tracheophyta</taxon>
        <taxon>Spermatophyta</taxon>
        <taxon>Magnoliopsida</taxon>
        <taxon>eudicotyledons</taxon>
        <taxon>Gunneridae</taxon>
        <taxon>Pentapetalae</taxon>
        <taxon>asterids</taxon>
        <taxon>Cornales</taxon>
        <taxon>Nyssaceae</taxon>
        <taxon>Nyssa</taxon>
    </lineage>
</organism>
<gene>
    <name evidence="5" type="ORF">F0562_028846</name>
</gene>
<feature type="domain" description="Legume lectin" evidence="4">
    <location>
        <begin position="5"/>
        <end position="146"/>
    </location>
</feature>
<dbReference type="Pfam" id="PF00139">
    <property type="entry name" value="Lectin_legB"/>
    <property type="match status" value="1"/>
</dbReference>
<feature type="compositionally biased region" description="Low complexity" evidence="3">
    <location>
        <begin position="235"/>
        <end position="254"/>
    </location>
</feature>
<dbReference type="Gene3D" id="2.60.120.200">
    <property type="match status" value="1"/>
</dbReference>